<organism evidence="2 3">
    <name type="scientific">Litchfieldia luteola</name>
    <dbReference type="NCBI Taxonomy" id="682179"/>
    <lineage>
        <taxon>Bacteria</taxon>
        <taxon>Bacillati</taxon>
        <taxon>Bacillota</taxon>
        <taxon>Bacilli</taxon>
        <taxon>Bacillales</taxon>
        <taxon>Bacillaceae</taxon>
        <taxon>Litchfieldia</taxon>
    </lineage>
</organism>
<protein>
    <submittedName>
        <fullName evidence="2">Uncharacterized protein</fullName>
    </submittedName>
</protein>
<feature type="transmembrane region" description="Helical" evidence="1">
    <location>
        <begin position="140"/>
        <end position="160"/>
    </location>
</feature>
<keyword evidence="1" id="KW-0472">Membrane</keyword>
<dbReference type="EMBL" id="JADCLJ010000011">
    <property type="protein sequence ID" value="MBE4907571.1"/>
    <property type="molecule type" value="Genomic_DNA"/>
</dbReference>
<accession>A0ABR9QGF0</accession>
<sequence length="170" mass="20488">MLEPMTPKTFDKNEVYVIAIMLFIWMLFFTIHKKERRLLLTEIVCIYIFNVLFATVGDRILAEPPLDFYDTLDYGHGEFYDIVLQLCVYPLPILILIHFYRKYKPRIVTYTLLCACILSGLEWISVQYFNLFQYKEWKNFYSFLFYIFAVLTNILLSILLKKFIANRQNR</sequence>
<gene>
    <name evidence="2" type="ORF">IMZ08_05770</name>
</gene>
<evidence type="ECO:0000256" key="1">
    <source>
        <dbReference type="SAM" id="Phobius"/>
    </source>
</evidence>
<keyword evidence="1" id="KW-0812">Transmembrane</keyword>
<feature type="transmembrane region" description="Helical" evidence="1">
    <location>
        <begin position="38"/>
        <end position="62"/>
    </location>
</feature>
<keyword evidence="3" id="KW-1185">Reference proteome</keyword>
<evidence type="ECO:0000313" key="3">
    <source>
        <dbReference type="Proteomes" id="UP001516662"/>
    </source>
</evidence>
<name>A0ABR9QGF0_9BACI</name>
<keyword evidence="1" id="KW-1133">Transmembrane helix</keyword>
<evidence type="ECO:0000313" key="2">
    <source>
        <dbReference type="EMBL" id="MBE4907571.1"/>
    </source>
</evidence>
<feature type="transmembrane region" description="Helical" evidence="1">
    <location>
        <begin position="107"/>
        <end position="128"/>
    </location>
</feature>
<feature type="transmembrane region" description="Helical" evidence="1">
    <location>
        <begin position="15"/>
        <end position="31"/>
    </location>
</feature>
<comment type="caution">
    <text evidence="2">The sequence shown here is derived from an EMBL/GenBank/DDBJ whole genome shotgun (WGS) entry which is preliminary data.</text>
</comment>
<dbReference type="Proteomes" id="UP001516662">
    <property type="component" value="Unassembled WGS sequence"/>
</dbReference>
<reference evidence="2 3" key="1">
    <citation type="submission" date="2020-10" db="EMBL/GenBank/DDBJ databases">
        <title>Bacillus sp. HD4P25, an endophyte from a halophyte.</title>
        <authorList>
            <person name="Sun J.-Q."/>
        </authorList>
    </citation>
    <scope>NUCLEOTIDE SEQUENCE [LARGE SCALE GENOMIC DNA]</scope>
    <source>
        <strain evidence="2 3">YIM 93174</strain>
    </source>
</reference>
<proteinExistence type="predicted"/>
<feature type="transmembrane region" description="Helical" evidence="1">
    <location>
        <begin position="82"/>
        <end position="100"/>
    </location>
</feature>